<dbReference type="Proteomes" id="UP001255856">
    <property type="component" value="Unassembled WGS sequence"/>
</dbReference>
<dbReference type="GO" id="GO:0071004">
    <property type="term" value="C:U2-type prespliceosome"/>
    <property type="evidence" value="ECO:0007669"/>
    <property type="project" value="TreeGrafter"/>
</dbReference>
<organism evidence="12 13">
    <name type="scientific">Prototheca wickerhamii</name>
    <dbReference type="NCBI Taxonomy" id="3111"/>
    <lineage>
        <taxon>Eukaryota</taxon>
        <taxon>Viridiplantae</taxon>
        <taxon>Chlorophyta</taxon>
        <taxon>core chlorophytes</taxon>
        <taxon>Trebouxiophyceae</taxon>
        <taxon>Chlorellales</taxon>
        <taxon>Chlorellaceae</taxon>
        <taxon>Prototheca</taxon>
    </lineage>
</organism>
<dbReference type="GO" id="GO:0005687">
    <property type="term" value="C:U4 snRNP"/>
    <property type="evidence" value="ECO:0007669"/>
    <property type="project" value="TreeGrafter"/>
</dbReference>
<reference evidence="12" key="1">
    <citation type="submission" date="2021-01" db="EMBL/GenBank/DDBJ databases">
        <authorList>
            <person name="Eckstrom K.M.E."/>
        </authorList>
    </citation>
    <scope>NUCLEOTIDE SEQUENCE</scope>
    <source>
        <strain evidence="12">UVCC 0001</strain>
    </source>
</reference>
<name>A0AAD9III7_PROWI</name>
<evidence type="ECO:0000256" key="1">
    <source>
        <dbReference type="ARBA" id="ARBA00004123"/>
    </source>
</evidence>
<dbReference type="InterPro" id="IPR047575">
    <property type="entry name" value="Sm"/>
</dbReference>
<dbReference type="GO" id="GO:0071011">
    <property type="term" value="C:precatalytic spliceosome"/>
    <property type="evidence" value="ECO:0007669"/>
    <property type="project" value="TreeGrafter"/>
</dbReference>
<keyword evidence="3 10" id="KW-0507">mRNA processing</keyword>
<dbReference type="GO" id="GO:0005685">
    <property type="term" value="C:U1 snRNP"/>
    <property type="evidence" value="ECO:0007669"/>
    <property type="project" value="TreeGrafter"/>
</dbReference>
<dbReference type="AlphaFoldDB" id="A0AAD9III7"/>
<evidence type="ECO:0000256" key="4">
    <source>
        <dbReference type="ARBA" id="ARBA00022728"/>
    </source>
</evidence>
<keyword evidence="5 10" id="KW-0694">RNA-binding</keyword>
<dbReference type="GO" id="GO:0000387">
    <property type="term" value="P:spliceosomal snRNP assembly"/>
    <property type="evidence" value="ECO:0007669"/>
    <property type="project" value="UniProtKB-UniRule"/>
</dbReference>
<dbReference type="PANTHER" id="PTHR10553">
    <property type="entry name" value="SMALL NUCLEAR RIBONUCLEOPROTEIN"/>
    <property type="match status" value="1"/>
</dbReference>
<evidence type="ECO:0000256" key="10">
    <source>
        <dbReference type="RuleBase" id="RU365052"/>
    </source>
</evidence>
<dbReference type="Pfam" id="PF01423">
    <property type="entry name" value="LSM"/>
    <property type="match status" value="1"/>
</dbReference>
<comment type="function">
    <text evidence="10">Plays a role in pre-mRNA splicing.</text>
</comment>
<protein>
    <recommendedName>
        <fullName evidence="10">Small nuclear ribonucleoprotein G</fullName>
        <shortName evidence="10">snRNP-G</shortName>
    </recommendedName>
</protein>
<evidence type="ECO:0000256" key="7">
    <source>
        <dbReference type="ARBA" id="ARBA00023242"/>
    </source>
</evidence>
<evidence type="ECO:0000259" key="11">
    <source>
        <dbReference type="PROSITE" id="PS52002"/>
    </source>
</evidence>
<comment type="subcellular location">
    <subcellularLocation>
        <location evidence="1 10">Nucleus</location>
    </subcellularLocation>
</comment>
<evidence type="ECO:0000256" key="6">
    <source>
        <dbReference type="ARBA" id="ARBA00023187"/>
    </source>
</evidence>
<feature type="domain" description="Sm" evidence="11">
    <location>
        <begin position="11"/>
        <end position="80"/>
    </location>
</feature>
<evidence type="ECO:0000313" key="12">
    <source>
        <dbReference type="EMBL" id="KAK2076867.1"/>
    </source>
</evidence>
<dbReference type="CDD" id="cd01719">
    <property type="entry name" value="Sm_G"/>
    <property type="match status" value="1"/>
</dbReference>
<keyword evidence="7 10" id="KW-0539">Nucleus</keyword>
<keyword evidence="4 10" id="KW-0747">Spliceosome</keyword>
<comment type="function">
    <text evidence="9">Probable common Sm protein, is found in U1 and U2 snRNPs and may be part of the spliceosome.</text>
</comment>
<dbReference type="SMART" id="SM00651">
    <property type="entry name" value="Sm"/>
    <property type="match status" value="1"/>
</dbReference>
<dbReference type="GO" id="GO:0005686">
    <property type="term" value="C:U2 snRNP"/>
    <property type="evidence" value="ECO:0007669"/>
    <property type="project" value="TreeGrafter"/>
</dbReference>
<dbReference type="InterPro" id="IPR034098">
    <property type="entry name" value="Sm_G"/>
</dbReference>
<evidence type="ECO:0000256" key="3">
    <source>
        <dbReference type="ARBA" id="ARBA00022664"/>
    </source>
</evidence>
<sequence length="83" mass="9203">MPATVNAQVKIQPPELKAFMDKKLSIHLNANRHVTGTLRGFDQFMNLVLDNAVDEKLKVDIGMIVIRGNSISTVEALESIREA</sequence>
<evidence type="ECO:0000256" key="2">
    <source>
        <dbReference type="ARBA" id="ARBA00006850"/>
    </source>
</evidence>
<gene>
    <name evidence="12" type="ORF">QBZ16_005094</name>
</gene>
<dbReference type="Gene3D" id="2.30.30.100">
    <property type="match status" value="1"/>
</dbReference>
<keyword evidence="13" id="KW-1185">Reference proteome</keyword>
<dbReference type="GO" id="GO:0097526">
    <property type="term" value="C:spliceosomal tri-snRNP complex"/>
    <property type="evidence" value="ECO:0007669"/>
    <property type="project" value="TreeGrafter"/>
</dbReference>
<proteinExistence type="inferred from homology"/>
<dbReference type="PANTHER" id="PTHR10553:SF2">
    <property type="entry name" value="SMALL NUCLEAR RIBONUCLEOPROTEIN G"/>
    <property type="match status" value="1"/>
</dbReference>
<dbReference type="GO" id="GO:0005689">
    <property type="term" value="C:U12-type spliceosomal complex"/>
    <property type="evidence" value="ECO:0007669"/>
    <property type="project" value="TreeGrafter"/>
</dbReference>
<keyword evidence="8 10" id="KW-0687">Ribonucleoprotein</keyword>
<dbReference type="EMBL" id="JASFZW010000008">
    <property type="protein sequence ID" value="KAK2076867.1"/>
    <property type="molecule type" value="Genomic_DNA"/>
</dbReference>
<dbReference type="FunFam" id="2.30.30.100:FF:000023">
    <property type="entry name" value="Small nuclear ribonucleoprotein G"/>
    <property type="match status" value="1"/>
</dbReference>
<comment type="caution">
    <text evidence="12">The sequence shown here is derived from an EMBL/GenBank/DDBJ whole genome shotgun (WGS) entry which is preliminary data.</text>
</comment>
<evidence type="ECO:0000313" key="13">
    <source>
        <dbReference type="Proteomes" id="UP001255856"/>
    </source>
</evidence>
<accession>A0AAD9III7</accession>
<dbReference type="GO" id="GO:0003723">
    <property type="term" value="F:RNA binding"/>
    <property type="evidence" value="ECO:0007669"/>
    <property type="project" value="UniProtKB-UniRule"/>
</dbReference>
<dbReference type="GO" id="GO:0071013">
    <property type="term" value="C:catalytic step 2 spliceosome"/>
    <property type="evidence" value="ECO:0007669"/>
    <property type="project" value="TreeGrafter"/>
</dbReference>
<dbReference type="GO" id="GO:0034719">
    <property type="term" value="C:SMN-Sm protein complex"/>
    <property type="evidence" value="ECO:0007669"/>
    <property type="project" value="TreeGrafter"/>
</dbReference>
<dbReference type="InterPro" id="IPR001163">
    <property type="entry name" value="Sm_dom_euk/arc"/>
</dbReference>
<dbReference type="GO" id="GO:0005682">
    <property type="term" value="C:U5 snRNP"/>
    <property type="evidence" value="ECO:0007669"/>
    <property type="project" value="TreeGrafter"/>
</dbReference>
<dbReference type="InterPro" id="IPR010920">
    <property type="entry name" value="LSM_dom_sf"/>
</dbReference>
<evidence type="ECO:0000256" key="5">
    <source>
        <dbReference type="ARBA" id="ARBA00022884"/>
    </source>
</evidence>
<keyword evidence="6 10" id="KW-0508">mRNA splicing</keyword>
<dbReference type="GO" id="GO:0043186">
    <property type="term" value="C:P granule"/>
    <property type="evidence" value="ECO:0007669"/>
    <property type="project" value="TreeGrafter"/>
</dbReference>
<comment type="similarity">
    <text evidence="2 10">Belongs to the snRNP Sm proteins family.</text>
</comment>
<evidence type="ECO:0000256" key="8">
    <source>
        <dbReference type="ARBA" id="ARBA00023274"/>
    </source>
</evidence>
<dbReference type="SUPFAM" id="SSF50182">
    <property type="entry name" value="Sm-like ribonucleoproteins"/>
    <property type="match status" value="1"/>
</dbReference>
<evidence type="ECO:0000256" key="9">
    <source>
        <dbReference type="ARBA" id="ARBA00059471"/>
    </source>
</evidence>
<dbReference type="InterPro" id="IPR044641">
    <property type="entry name" value="Lsm7/SmG-like"/>
</dbReference>
<dbReference type="PROSITE" id="PS52002">
    <property type="entry name" value="SM"/>
    <property type="match status" value="1"/>
</dbReference>